<keyword evidence="4" id="KW-1185">Reference proteome</keyword>
<evidence type="ECO:0000259" key="2">
    <source>
        <dbReference type="PROSITE" id="PS50056"/>
    </source>
</evidence>
<dbReference type="Gene3D" id="3.90.190.10">
    <property type="entry name" value="Protein tyrosine phosphatase superfamily"/>
    <property type="match status" value="1"/>
</dbReference>
<gene>
    <name evidence="3" type="ordered locus">FRAAL3007</name>
</gene>
<evidence type="ECO:0000313" key="4">
    <source>
        <dbReference type="Proteomes" id="UP000000657"/>
    </source>
</evidence>
<reference evidence="3 4" key="1">
    <citation type="journal article" date="2007" name="Genome Res.">
        <title>Genome characteristics of facultatively symbiotic Frankia sp. strains reflect host range and host plant biogeography.</title>
        <authorList>
            <person name="Normand P."/>
            <person name="Lapierre P."/>
            <person name="Tisa L.S."/>
            <person name="Gogarten J.P."/>
            <person name="Alloisio N."/>
            <person name="Bagnarol E."/>
            <person name="Bassi C.A."/>
            <person name="Berry A.M."/>
            <person name="Bickhart D.M."/>
            <person name="Choisne N."/>
            <person name="Couloux A."/>
            <person name="Cournoyer B."/>
            <person name="Cruveiller S."/>
            <person name="Daubin V."/>
            <person name="Demange N."/>
            <person name="Francino M.P."/>
            <person name="Goltsman E."/>
            <person name="Huang Y."/>
            <person name="Kopp O.R."/>
            <person name="Labarre L."/>
            <person name="Lapidus A."/>
            <person name="Lavire C."/>
            <person name="Marechal J."/>
            <person name="Martinez M."/>
            <person name="Mastronunzio J.E."/>
            <person name="Mullin B.C."/>
            <person name="Niemann J."/>
            <person name="Pujic P."/>
            <person name="Rawnsley T."/>
            <person name="Rouy Z."/>
            <person name="Schenowitz C."/>
            <person name="Sellstedt A."/>
            <person name="Tavares F."/>
            <person name="Tomkins J.P."/>
            <person name="Vallenet D."/>
            <person name="Valverde C."/>
            <person name="Wall L.G."/>
            <person name="Wang Y."/>
            <person name="Medigue C."/>
            <person name="Benson D.R."/>
        </authorList>
    </citation>
    <scope>NUCLEOTIDE SEQUENCE [LARGE SCALE GENOMIC DNA]</scope>
    <source>
        <strain evidence="4">DSM 45986 / CECT 9034 / ACN14a</strain>
    </source>
</reference>
<dbReference type="SUPFAM" id="SSF52799">
    <property type="entry name" value="(Phosphotyrosine protein) phosphatases II"/>
    <property type="match status" value="2"/>
</dbReference>
<dbReference type="EMBL" id="CT573213">
    <property type="protein sequence ID" value="CAJ61651.1"/>
    <property type="molecule type" value="Genomic_DNA"/>
</dbReference>
<dbReference type="Pfam" id="PF13350">
    <property type="entry name" value="Y_phosphatase3"/>
    <property type="match status" value="1"/>
</dbReference>
<dbReference type="Proteomes" id="UP000000657">
    <property type="component" value="Chromosome"/>
</dbReference>
<keyword evidence="3" id="KW-0378">Hydrolase</keyword>
<dbReference type="InterPro" id="IPR026893">
    <property type="entry name" value="Tyr/Ser_Pase_IphP-type"/>
</dbReference>
<dbReference type="HOGENOM" id="CLU_057546_3_0_11"/>
<dbReference type="PANTHER" id="PTHR31126">
    <property type="entry name" value="TYROSINE-PROTEIN PHOSPHATASE"/>
    <property type="match status" value="1"/>
</dbReference>
<feature type="domain" description="Tyrosine specific protein phosphatases" evidence="2">
    <location>
        <begin position="175"/>
        <end position="211"/>
    </location>
</feature>
<dbReference type="eggNOG" id="COG2365">
    <property type="taxonomic scope" value="Bacteria"/>
</dbReference>
<dbReference type="GO" id="GO:0004725">
    <property type="term" value="F:protein tyrosine phosphatase activity"/>
    <property type="evidence" value="ECO:0007669"/>
    <property type="project" value="UniProtKB-EC"/>
</dbReference>
<evidence type="ECO:0000256" key="1">
    <source>
        <dbReference type="ARBA" id="ARBA00009580"/>
    </source>
</evidence>
<dbReference type="EC" id="3.1.3.48" evidence="3"/>
<dbReference type="KEGG" id="fal:FRAAL3007"/>
<dbReference type="InterPro" id="IPR016130">
    <property type="entry name" value="Tyr_Pase_AS"/>
</dbReference>
<dbReference type="InterPro" id="IPR000387">
    <property type="entry name" value="Tyr_Pase_dom"/>
</dbReference>
<accession>Q0RLF3</accession>
<name>Q0RLF3_FRAAA</name>
<dbReference type="PROSITE" id="PS50056">
    <property type="entry name" value="TYR_PHOSPHATASE_2"/>
    <property type="match status" value="1"/>
</dbReference>
<organism evidence="3 4">
    <name type="scientific">Frankia alni (strain DSM 45986 / CECT 9034 / ACN14a)</name>
    <dbReference type="NCBI Taxonomy" id="326424"/>
    <lineage>
        <taxon>Bacteria</taxon>
        <taxon>Bacillati</taxon>
        <taxon>Actinomycetota</taxon>
        <taxon>Actinomycetes</taxon>
        <taxon>Frankiales</taxon>
        <taxon>Frankiaceae</taxon>
        <taxon>Frankia</taxon>
    </lineage>
</organism>
<dbReference type="PROSITE" id="PS00383">
    <property type="entry name" value="TYR_PHOSPHATASE_1"/>
    <property type="match status" value="1"/>
</dbReference>
<protein>
    <submittedName>
        <fullName evidence="3">Tyrosine-protein phosphatase</fullName>
        <ecNumber evidence="3">3.1.3.48</ecNumber>
    </submittedName>
</protein>
<dbReference type="AlphaFoldDB" id="Q0RLF3"/>
<comment type="similarity">
    <text evidence="1">Belongs to the protein-tyrosine phosphatase family.</text>
</comment>
<dbReference type="OrthoDB" id="1188001at2"/>
<proteinExistence type="inferred from homology"/>
<sequence length="318" mass="31923">MIAEVIAAPPARRSLPLPGTINLRDVGGYPTADGRTVRWRTLLRSGALRGLDGRGRAVLAQIGLRTVVDLREDAEVEHDPDALGRLPATHRRVPIFTLPAAAQAAVGQAADRNGAGAGAGAGGGDGNGGDGDGTGGGAGESVAVGAAAGMAAVRAAGADGDLAGVFDFAVDQRGSRLTAAVIALAAPGALPAIVHCSAGKDRTGLVIALVLDLAGVPVEVIAEDFALTSHFLRDEAAAAVLRMSARTSADGAAVAPAMLASPPELILRALDRIRAGFGDTRSYLLAHGATAHALDRLVDALLAPPHPTAVVTSDHHDL</sequence>
<dbReference type="PANTHER" id="PTHR31126:SF1">
    <property type="entry name" value="TYROSINE SPECIFIC PROTEIN PHOSPHATASES DOMAIN-CONTAINING PROTEIN"/>
    <property type="match status" value="1"/>
</dbReference>
<dbReference type="InterPro" id="IPR029021">
    <property type="entry name" value="Prot-tyrosine_phosphatase-like"/>
</dbReference>
<dbReference type="STRING" id="326424.FRAAL3007"/>
<evidence type="ECO:0000313" key="3">
    <source>
        <dbReference type="EMBL" id="CAJ61651.1"/>
    </source>
</evidence>